<proteinExistence type="predicted"/>
<dbReference type="Proteomes" id="UP001428290">
    <property type="component" value="Unassembled WGS sequence"/>
</dbReference>
<keyword evidence="1" id="KW-0732">Signal</keyword>
<evidence type="ECO:0000256" key="1">
    <source>
        <dbReference type="SAM" id="SignalP"/>
    </source>
</evidence>
<gene>
    <name evidence="2" type="ORF">Hgul01_05370</name>
</gene>
<protein>
    <submittedName>
        <fullName evidence="2">Uncharacterized protein</fullName>
    </submittedName>
</protein>
<dbReference type="CDD" id="cd15482">
    <property type="entry name" value="Sialidase_non-viral"/>
    <property type="match status" value="1"/>
</dbReference>
<evidence type="ECO:0000313" key="3">
    <source>
        <dbReference type="Proteomes" id="UP001428290"/>
    </source>
</evidence>
<sequence>MIRRGLVLVMLLVLLCLMAPAATTAQTPTTTPSAAAWAFDTPRTLGRDIGVIRGLATALDEHGYAHTSYLRASEFMAEASHSALIVQGVTQAGDRYERRLWQGEPSAGPTAITARQGRIMVAATLDGQVRLWESRDSGVTWGELASPVAASVAQLAILPDGRAVLALLTRTGMHFHLTIATETSSGSGTWQQANPLPTSPSAVVAVWQRDDVRTDQAGLPQLVIAQGMAGGVQLAITQDGTTWQPQTIASATPHALALSAVGNRLVVVHEQYGARVLWLASSTVREGWQVTRLATPSSVIVEANPLLHDPQTNTVMLLTTCRFPDRPFGSHRAQLCLSRVAAEELHVASAWERQWAEPWTPIAMAQPHTAQAGAVVVTRGMQAHVTWVGQFMPSDFLHINATQAGFVTTSEAMVTTVRIPALARLDAP</sequence>
<keyword evidence="3" id="KW-1185">Reference proteome</keyword>
<dbReference type="RefSeq" id="WP_345725096.1">
    <property type="nucleotide sequence ID" value="NZ_BAABRU010000061.1"/>
</dbReference>
<dbReference type="SUPFAM" id="SSF50939">
    <property type="entry name" value="Sialidases"/>
    <property type="match status" value="1"/>
</dbReference>
<reference evidence="2 3" key="1">
    <citation type="submission" date="2024-02" db="EMBL/GenBank/DDBJ databases">
        <title>Herpetosiphon gulosus NBRC 112829.</title>
        <authorList>
            <person name="Ichikawa N."/>
            <person name="Katano-Makiyama Y."/>
            <person name="Hidaka K."/>
        </authorList>
    </citation>
    <scope>NUCLEOTIDE SEQUENCE [LARGE SCALE GENOMIC DNA]</scope>
    <source>
        <strain evidence="2 3">NBRC 112829</strain>
    </source>
</reference>
<comment type="caution">
    <text evidence="2">The sequence shown here is derived from an EMBL/GenBank/DDBJ whole genome shotgun (WGS) entry which is preliminary data.</text>
</comment>
<feature type="chain" id="PRO_5047477943" evidence="1">
    <location>
        <begin position="22"/>
        <end position="428"/>
    </location>
</feature>
<dbReference type="InterPro" id="IPR036278">
    <property type="entry name" value="Sialidase_sf"/>
</dbReference>
<accession>A0ABP9X830</accession>
<dbReference type="EMBL" id="BAABRU010000061">
    <property type="protein sequence ID" value="GAA5531545.1"/>
    <property type="molecule type" value="Genomic_DNA"/>
</dbReference>
<evidence type="ECO:0000313" key="2">
    <source>
        <dbReference type="EMBL" id="GAA5531545.1"/>
    </source>
</evidence>
<organism evidence="2 3">
    <name type="scientific">Herpetosiphon gulosus</name>
    <dbReference type="NCBI Taxonomy" id="1973496"/>
    <lineage>
        <taxon>Bacteria</taxon>
        <taxon>Bacillati</taxon>
        <taxon>Chloroflexota</taxon>
        <taxon>Chloroflexia</taxon>
        <taxon>Herpetosiphonales</taxon>
        <taxon>Herpetosiphonaceae</taxon>
        <taxon>Herpetosiphon</taxon>
    </lineage>
</organism>
<feature type="signal peptide" evidence="1">
    <location>
        <begin position="1"/>
        <end position="21"/>
    </location>
</feature>
<name>A0ABP9X830_9CHLR</name>